<dbReference type="AlphaFoldDB" id="A0A0F6SDY8"/>
<reference evidence="2 3" key="1">
    <citation type="submission" date="2015-03" db="EMBL/GenBank/DDBJ databases">
        <title>Genome assembly of Sandaracinus amylolyticus DSM 53668.</title>
        <authorList>
            <person name="Sharma G."/>
            <person name="Subramanian S."/>
        </authorList>
    </citation>
    <scope>NUCLEOTIDE SEQUENCE [LARGE SCALE GENOMIC DNA]</scope>
    <source>
        <strain evidence="2 3">DSM 53668</strain>
    </source>
</reference>
<evidence type="ECO:0000313" key="3">
    <source>
        <dbReference type="Proteomes" id="UP000034883"/>
    </source>
</evidence>
<keyword evidence="3" id="KW-1185">Reference proteome</keyword>
<accession>A0A0F6SDY8</accession>
<dbReference type="KEGG" id="samy:DB32_001418"/>
<protein>
    <submittedName>
        <fullName evidence="2">Cell wall surface anchor family protein</fullName>
    </submittedName>
</protein>
<feature type="region of interest" description="Disordered" evidence="1">
    <location>
        <begin position="547"/>
        <end position="582"/>
    </location>
</feature>
<name>A0A0F6SDY8_9BACT</name>
<dbReference type="Proteomes" id="UP000034883">
    <property type="component" value="Chromosome"/>
</dbReference>
<feature type="compositionally biased region" description="Gly residues" evidence="1">
    <location>
        <begin position="556"/>
        <end position="569"/>
    </location>
</feature>
<organism evidence="2 3">
    <name type="scientific">Sandaracinus amylolyticus</name>
    <dbReference type="NCBI Taxonomy" id="927083"/>
    <lineage>
        <taxon>Bacteria</taxon>
        <taxon>Pseudomonadati</taxon>
        <taxon>Myxococcota</taxon>
        <taxon>Polyangia</taxon>
        <taxon>Polyangiales</taxon>
        <taxon>Sandaracinaceae</taxon>
        <taxon>Sandaracinus</taxon>
    </lineage>
</organism>
<evidence type="ECO:0000256" key="1">
    <source>
        <dbReference type="SAM" id="MobiDB-lite"/>
    </source>
</evidence>
<dbReference type="EMBL" id="CP011125">
    <property type="protein sequence ID" value="AKF04269.1"/>
    <property type="molecule type" value="Genomic_DNA"/>
</dbReference>
<sequence length="610" mass="63227">MTVQALHAAIPCSFVRKHGCERLLQLRKLSRFVCTRSVPFSAIRVSATRETAGSSGTAGRARHAERTPISRRVAGPLLAERLRCATRGDAALMGKAARTSDLGCRIARSLEPGAALSTAQPVSPAFRARARKCNAERRVGPQPKRGAWRVAPATSTRGTARSVAAHPRSTIRSALAGLTDKARAAARSAETAARATLAWIRTPFPVRQPVGGDACLGDTAPPREALAVAEAHPTVGLPGIAHRHRPRARGRGKLNAAAGAAVELAPAPLNADVPAGGSLALRARDRHASTEVTAVGVRTATRGADFVREARTTRTAAVVAAERVERSVGRILIVAPEAFTVESAAAQRGAPGRTAGAVWATRPSARLASDAARPVALAVVSASSGAKAPVGLFVHYTAVTVGVVAPAADRNPAHELAPTAVVSEAVGVARAIATDVTQRQALAVTAAERRVSAAAHVTMLFSVSLLAGDALAVDADVTVEARRRVADPRYAHPRAGRPDPAGHLGPAVGLGFARRRAELVRELASSVQANAGCTIAWFRAEIAHGSSPARREAGVGPRGSGRWGTGRAGGADRRGGEDQEPCVEVRHRRARIVGAPAKRNEQVALGCCAS</sequence>
<feature type="region of interest" description="Disordered" evidence="1">
    <location>
        <begin position="135"/>
        <end position="166"/>
    </location>
</feature>
<dbReference type="STRING" id="927083.DB32_001418"/>
<proteinExistence type="predicted"/>
<evidence type="ECO:0000313" key="2">
    <source>
        <dbReference type="EMBL" id="AKF04269.1"/>
    </source>
</evidence>
<gene>
    <name evidence="2" type="ORF">DB32_001418</name>
</gene>